<organism evidence="6 7">
    <name type="scientific">Vitrella brassicaformis (strain CCMP3155)</name>
    <dbReference type="NCBI Taxonomy" id="1169540"/>
    <lineage>
        <taxon>Eukaryota</taxon>
        <taxon>Sar</taxon>
        <taxon>Alveolata</taxon>
        <taxon>Colpodellida</taxon>
        <taxon>Vitrellaceae</taxon>
        <taxon>Vitrella</taxon>
    </lineage>
</organism>
<feature type="compositionally biased region" description="Basic and acidic residues" evidence="4">
    <location>
        <begin position="533"/>
        <end position="550"/>
    </location>
</feature>
<dbReference type="Gene3D" id="3.50.50.60">
    <property type="entry name" value="FAD/NAD(P)-binding domain"/>
    <property type="match status" value="2"/>
</dbReference>
<dbReference type="Gene3D" id="3.30.9.10">
    <property type="entry name" value="D-Amino Acid Oxidase, subunit A, domain 2"/>
    <property type="match status" value="1"/>
</dbReference>
<dbReference type="InterPro" id="IPR006076">
    <property type="entry name" value="FAD-dep_OxRdtase"/>
</dbReference>
<name>A0A0G4H2M6_VITBC</name>
<dbReference type="AlphaFoldDB" id="A0A0G4H2M6"/>
<dbReference type="SUPFAM" id="SSF51905">
    <property type="entry name" value="FAD/NAD(P)-binding domain"/>
    <property type="match status" value="2"/>
</dbReference>
<evidence type="ECO:0000256" key="2">
    <source>
        <dbReference type="ARBA" id="ARBA00039785"/>
    </source>
</evidence>
<evidence type="ECO:0000256" key="3">
    <source>
        <dbReference type="ARBA" id="ARBA00046185"/>
    </source>
</evidence>
<dbReference type="EMBL" id="CDMY01000954">
    <property type="protein sequence ID" value="CEM37749.1"/>
    <property type="molecule type" value="Genomic_DNA"/>
</dbReference>
<evidence type="ECO:0000313" key="7">
    <source>
        <dbReference type="Proteomes" id="UP000041254"/>
    </source>
</evidence>
<comment type="function">
    <text evidence="3">Required for the assembly of the mitochondrial membrane respiratory chain NADH dehydrogenase (Complex I). Involved in mid-late stages of complex I assembly.</text>
</comment>
<dbReference type="Proteomes" id="UP000041254">
    <property type="component" value="Unassembled WGS sequence"/>
</dbReference>
<dbReference type="GO" id="GO:0005737">
    <property type="term" value="C:cytoplasm"/>
    <property type="evidence" value="ECO:0007669"/>
    <property type="project" value="TreeGrafter"/>
</dbReference>
<dbReference type="GO" id="GO:0016491">
    <property type="term" value="F:oxidoreductase activity"/>
    <property type="evidence" value="ECO:0007669"/>
    <property type="project" value="UniProtKB-KW"/>
</dbReference>
<evidence type="ECO:0000313" key="6">
    <source>
        <dbReference type="EMBL" id="CEM37749.1"/>
    </source>
</evidence>
<protein>
    <recommendedName>
        <fullName evidence="2">FAD-dependent oxidoreductase domain-containing protein 1</fullName>
    </recommendedName>
</protein>
<dbReference type="PANTHER" id="PTHR13847:SF287">
    <property type="entry name" value="FAD-DEPENDENT OXIDOREDUCTASE DOMAIN-CONTAINING PROTEIN 1"/>
    <property type="match status" value="1"/>
</dbReference>
<keyword evidence="7" id="KW-1185">Reference proteome</keyword>
<evidence type="ECO:0000259" key="5">
    <source>
        <dbReference type="Pfam" id="PF01266"/>
    </source>
</evidence>
<reference evidence="6 7" key="1">
    <citation type="submission" date="2014-11" db="EMBL/GenBank/DDBJ databases">
        <authorList>
            <person name="Zhu J."/>
            <person name="Qi W."/>
            <person name="Song R."/>
        </authorList>
    </citation>
    <scope>NUCLEOTIDE SEQUENCE [LARGE SCALE GENOMIC DNA]</scope>
</reference>
<dbReference type="Pfam" id="PF01266">
    <property type="entry name" value="DAO"/>
    <property type="match status" value="1"/>
</dbReference>
<keyword evidence="1" id="KW-0560">Oxidoreductase</keyword>
<dbReference type="OMA" id="TFGWTLS"/>
<dbReference type="SUPFAM" id="SSF54373">
    <property type="entry name" value="FAD-linked reductases, C-terminal domain"/>
    <property type="match status" value="1"/>
</dbReference>
<sequence>MWSKLCTSAAFGGTCAAATFYLSSSRHQPARSQSAARDAIARRQAIIVGGGVVGISTAYQLSKRGFDVSVIEAAPLLTAADGSASAVSAGGMQRVNVIMGPKEWAKTVQMFIKSGITDRLAAAPTQIRHYFAGAQGREETARKEKEAFEKALVDPAANLKRLQEPFNFFRLRSRALWDPHFYWWLTQFTATSFLPLERLKTRQKDMLSFTEWAIDLTSHAIHKEHLNVGHASTGAAFVIYTPDELEKARQEVAAHPQGFAKASKEPRTVMELNKVASREPCLRQMVFEPAGALVETESRMGDSRRFTQQLGQVCVEKMGRDASHAGGKVTVKTDTRVMGFVTSGSVWNGNLEVKTIKTNEGDIDVDEHTPVVIAAGGWTARLFAKLGLYAPVYPMKGYSLIIDLPPKESPARPPESALPQGIVISPDKVLYFSRLGDQLRIASMGEFAGWNSRPDRQVVHALKERAVLFFPKLRKLVDEAHCRTGFRPFVSDGVILTGHVPSTRNVYVNVGPGFNGWKTCIGAGELIAREADRRTGGGKPEGEGQGKEEPALSFDPASFSPVGRVVPSFCLAPIASYLWSFDKKDTLM</sequence>
<accession>A0A0G4H2M6</accession>
<dbReference type="VEuPathDB" id="CryptoDB:Vbra_19367"/>
<feature type="region of interest" description="Disordered" evidence="4">
    <location>
        <begin position="533"/>
        <end position="553"/>
    </location>
</feature>
<evidence type="ECO:0000256" key="1">
    <source>
        <dbReference type="ARBA" id="ARBA00023002"/>
    </source>
</evidence>
<evidence type="ECO:0000256" key="4">
    <source>
        <dbReference type="SAM" id="MobiDB-lite"/>
    </source>
</evidence>
<dbReference type="InParanoid" id="A0A0G4H2M6"/>
<dbReference type="STRING" id="1169540.A0A0G4H2M6"/>
<proteinExistence type="predicted"/>
<dbReference type="PANTHER" id="PTHR13847">
    <property type="entry name" value="SARCOSINE DEHYDROGENASE-RELATED"/>
    <property type="match status" value="1"/>
</dbReference>
<feature type="domain" description="FAD dependent oxidoreductase" evidence="5">
    <location>
        <begin position="45"/>
        <end position="529"/>
    </location>
</feature>
<dbReference type="OrthoDB" id="498204at2759"/>
<gene>
    <name evidence="6" type="ORF">Vbra_19367</name>
</gene>
<dbReference type="InterPro" id="IPR036188">
    <property type="entry name" value="FAD/NAD-bd_sf"/>
</dbReference>